<sequence>MAQSHLELDKLLNEYIHNYFLKRKLYNSAKVFMTEAKIDPGYEATDPMAIDSPEGFLLEWWTVFWEIYLTRANENYSEPAAAYIKMREQQQQQQLQMQQLQQMQQQHPGGPMDSERMDENNIDSGTQQMAPLKQLIQGNTGGMSGAMQQMQVRPQLAASSIYGQAILQSKYGLGGAGVISSADAFKIVQGINQLGTSSGLHKPNQQALAQAQIQGNFGNSSFRNYGSPMQSDFTHAEHKTETSKGFSFREVGCIRAKNKVTCCHFSPNGKWLACAGLDKKAVFWNMDTLLTHTTTYEQHQDSITDVRFRPNSTKFATTSLDKSVRICDPSCCLHAYTGHTSHVMSLDFHPKQNDLFCFSDGKHEIQYWIMNPFSRARISKQEGSGQVRFQPITGQLLAAASDKLVSIFDVKTDKPTHSFQGHSGVVSNICWDVNGDHLASVSEDCVKVWSLRSGECIRQLNSVGNKFYSCVFHPSYPSLLIVGGLGSLKLWAVAENKTMTVPAHENIIAALAQCPVTGMIASASHDNSVKLWK</sequence>
<dbReference type="SMART" id="SM00320">
    <property type="entry name" value="WD40"/>
    <property type="match status" value="7"/>
</dbReference>
<dbReference type="PROSITE" id="PS50896">
    <property type="entry name" value="LISH"/>
    <property type="match status" value="1"/>
</dbReference>
<evidence type="ECO:0000313" key="2">
    <source>
        <dbReference type="EMBL" id="EYU17970.1"/>
    </source>
</evidence>
<dbReference type="InterPro" id="IPR015943">
    <property type="entry name" value="WD40/YVTN_repeat-like_dom_sf"/>
</dbReference>
<dbReference type="CDD" id="cd00200">
    <property type="entry name" value="WD40"/>
    <property type="match status" value="1"/>
</dbReference>
<dbReference type="Proteomes" id="UP000030748">
    <property type="component" value="Unassembled WGS sequence"/>
</dbReference>
<dbReference type="PANTHER" id="PTHR44376:SF22">
    <property type="entry name" value="TRANSCRIPTIONAL COREPRESSOR LEUNIG_HOMOLOG"/>
    <property type="match status" value="1"/>
</dbReference>
<organism evidence="2 3">
    <name type="scientific">Erythranthe guttata</name>
    <name type="common">Yellow monkey flower</name>
    <name type="synonym">Mimulus guttatus</name>
    <dbReference type="NCBI Taxonomy" id="4155"/>
    <lineage>
        <taxon>Eukaryota</taxon>
        <taxon>Viridiplantae</taxon>
        <taxon>Streptophyta</taxon>
        <taxon>Embryophyta</taxon>
        <taxon>Tracheophyta</taxon>
        <taxon>Spermatophyta</taxon>
        <taxon>Magnoliopsida</taxon>
        <taxon>eudicotyledons</taxon>
        <taxon>Gunneridae</taxon>
        <taxon>Pentapetalae</taxon>
        <taxon>asterids</taxon>
        <taxon>lamiids</taxon>
        <taxon>Lamiales</taxon>
        <taxon>Phrymaceae</taxon>
        <taxon>Erythranthe</taxon>
    </lineage>
</organism>
<dbReference type="InterPro" id="IPR006594">
    <property type="entry name" value="LisH"/>
</dbReference>
<accession>A0A022PUS8</accession>
<proteinExistence type="predicted"/>
<evidence type="ECO:0008006" key="4">
    <source>
        <dbReference type="Google" id="ProtNLM"/>
    </source>
</evidence>
<feature type="repeat" description="WD" evidence="1">
    <location>
        <begin position="501"/>
        <end position="533"/>
    </location>
</feature>
<protein>
    <recommendedName>
        <fullName evidence="4">LisH domain-containing protein</fullName>
    </recommendedName>
</protein>
<dbReference type="STRING" id="4155.A0A022PUS8"/>
<dbReference type="EMBL" id="KI632344">
    <property type="protein sequence ID" value="EYU17970.1"/>
    <property type="molecule type" value="Genomic_DNA"/>
</dbReference>
<dbReference type="PANTHER" id="PTHR44376">
    <property type="entry name" value="TRANSCRIPTIONAL REGULATOR OF FILAMENTOUS GROWTH FLO8"/>
    <property type="match status" value="1"/>
</dbReference>
<evidence type="ECO:0000256" key="1">
    <source>
        <dbReference type="PROSITE-ProRule" id="PRU00221"/>
    </source>
</evidence>
<dbReference type="Pfam" id="PF08513">
    <property type="entry name" value="LisH"/>
    <property type="match status" value="1"/>
</dbReference>
<evidence type="ECO:0000313" key="3">
    <source>
        <dbReference type="Proteomes" id="UP000030748"/>
    </source>
</evidence>
<dbReference type="InterPro" id="IPR036322">
    <property type="entry name" value="WD40_repeat_dom_sf"/>
</dbReference>
<dbReference type="Gene3D" id="2.130.10.10">
    <property type="entry name" value="YVTN repeat-like/Quinoprotein amine dehydrogenase"/>
    <property type="match status" value="2"/>
</dbReference>
<dbReference type="PROSITE" id="PS50294">
    <property type="entry name" value="WD_REPEATS_REGION"/>
    <property type="match status" value="1"/>
</dbReference>
<gene>
    <name evidence="2" type="ORF">MIMGU_mgv1a019969mg</name>
</gene>
<name>A0A022PUS8_ERYGU</name>
<dbReference type="GO" id="GO:0003714">
    <property type="term" value="F:transcription corepressor activity"/>
    <property type="evidence" value="ECO:0007669"/>
    <property type="project" value="InterPro"/>
</dbReference>
<dbReference type="InterPro" id="IPR001680">
    <property type="entry name" value="WD40_rpt"/>
</dbReference>
<keyword evidence="1" id="KW-0853">WD repeat</keyword>
<dbReference type="eggNOG" id="KOG0266">
    <property type="taxonomic scope" value="Eukaryota"/>
</dbReference>
<keyword evidence="3" id="KW-1185">Reference proteome</keyword>
<dbReference type="Pfam" id="PF00400">
    <property type="entry name" value="WD40"/>
    <property type="match status" value="5"/>
</dbReference>
<feature type="repeat" description="WD" evidence="1">
    <location>
        <begin position="296"/>
        <end position="326"/>
    </location>
</feature>
<reference evidence="2 3" key="1">
    <citation type="journal article" date="2013" name="Proc. Natl. Acad. Sci. U.S.A.">
        <title>Fine-scale variation in meiotic recombination in Mimulus inferred from population shotgun sequencing.</title>
        <authorList>
            <person name="Hellsten U."/>
            <person name="Wright K.M."/>
            <person name="Jenkins J."/>
            <person name="Shu S."/>
            <person name="Yuan Y."/>
            <person name="Wessler S.R."/>
            <person name="Schmutz J."/>
            <person name="Willis J.H."/>
            <person name="Rokhsar D.S."/>
        </authorList>
    </citation>
    <scope>NUCLEOTIDE SEQUENCE [LARGE SCALE GENOMIC DNA]</scope>
    <source>
        <strain evidence="3">cv. DUN x IM62</strain>
    </source>
</reference>
<dbReference type="AlphaFoldDB" id="A0A022PUS8"/>
<dbReference type="SUPFAM" id="SSF50978">
    <property type="entry name" value="WD40 repeat-like"/>
    <property type="match status" value="1"/>
</dbReference>
<dbReference type="InterPro" id="IPR044716">
    <property type="entry name" value="LEUNIG-like"/>
</dbReference>
<dbReference type="SMART" id="SM00667">
    <property type="entry name" value="LisH"/>
    <property type="match status" value="1"/>
</dbReference>
<dbReference type="PROSITE" id="PS50082">
    <property type="entry name" value="WD_REPEATS_2"/>
    <property type="match status" value="2"/>
</dbReference>